<dbReference type="Pfam" id="PF04413">
    <property type="entry name" value="Glycos_transf_N"/>
    <property type="match status" value="1"/>
</dbReference>
<gene>
    <name evidence="10" type="ORF">GCM10011340_23030</name>
</gene>
<keyword evidence="7" id="KW-0448">Lipopolysaccharide biosynthesis</keyword>
<keyword evidence="7" id="KW-1003">Cell membrane</keyword>
<evidence type="ECO:0000256" key="6">
    <source>
        <dbReference type="ARBA" id="ARBA00049183"/>
    </source>
</evidence>
<dbReference type="InterPro" id="IPR007507">
    <property type="entry name" value="Glycos_transf_N"/>
</dbReference>
<evidence type="ECO:0000256" key="1">
    <source>
        <dbReference type="ARBA" id="ARBA00004713"/>
    </source>
</evidence>
<evidence type="ECO:0000256" key="8">
    <source>
        <dbReference type="SAM" id="Coils"/>
    </source>
</evidence>
<dbReference type="EMBL" id="BNAG01000003">
    <property type="protein sequence ID" value="GHE66981.1"/>
    <property type="molecule type" value="Genomic_DNA"/>
</dbReference>
<evidence type="ECO:0000259" key="9">
    <source>
        <dbReference type="Pfam" id="PF04413"/>
    </source>
</evidence>
<dbReference type="RefSeq" id="WP_189630406.1">
    <property type="nucleotide sequence ID" value="NZ_BNAG01000003.1"/>
</dbReference>
<dbReference type="InterPro" id="IPR038107">
    <property type="entry name" value="Glycos_transf_N_sf"/>
</dbReference>
<dbReference type="Gene3D" id="3.40.50.2000">
    <property type="entry name" value="Glycogen Phosphorylase B"/>
    <property type="match status" value="1"/>
</dbReference>
<comment type="similarity">
    <text evidence="7">Belongs to the glycosyltransferase group 1 family.</text>
</comment>
<dbReference type="Gene3D" id="3.40.50.11720">
    <property type="entry name" value="3-Deoxy-D-manno-octulosonic-acid transferase, N-terminal domain"/>
    <property type="match status" value="1"/>
</dbReference>
<evidence type="ECO:0000256" key="7">
    <source>
        <dbReference type="RuleBase" id="RU365103"/>
    </source>
</evidence>
<comment type="caution">
    <text evidence="10">The sequence shown here is derived from an EMBL/GenBank/DDBJ whole genome shotgun (WGS) entry which is preliminary data.</text>
</comment>
<dbReference type="Proteomes" id="UP000658258">
    <property type="component" value="Unassembled WGS sequence"/>
</dbReference>
<dbReference type="PANTHER" id="PTHR42755:SF1">
    <property type="entry name" value="3-DEOXY-D-MANNO-OCTULOSONIC ACID TRANSFERASE, MITOCHONDRIAL-RELATED"/>
    <property type="match status" value="1"/>
</dbReference>
<keyword evidence="11" id="KW-1185">Reference proteome</keyword>
<evidence type="ECO:0000313" key="11">
    <source>
        <dbReference type="Proteomes" id="UP000658258"/>
    </source>
</evidence>
<name>A0ABQ3I8I6_9BACT</name>
<reference evidence="11" key="1">
    <citation type="journal article" date="2019" name="Int. J. Syst. Evol. Microbiol.">
        <title>The Global Catalogue of Microorganisms (GCM) 10K type strain sequencing project: providing services to taxonomists for standard genome sequencing and annotation.</title>
        <authorList>
            <consortium name="The Broad Institute Genomics Platform"/>
            <consortium name="The Broad Institute Genome Sequencing Center for Infectious Disease"/>
            <person name="Wu L."/>
            <person name="Ma J."/>
        </authorList>
    </citation>
    <scope>NUCLEOTIDE SEQUENCE [LARGE SCALE GENOMIC DNA]</scope>
    <source>
        <strain evidence="11">CGMCC 1.15111</strain>
    </source>
</reference>
<feature type="coiled-coil region" evidence="8">
    <location>
        <begin position="362"/>
        <end position="389"/>
    </location>
</feature>
<evidence type="ECO:0000256" key="4">
    <source>
        <dbReference type="ARBA" id="ARBA00022679"/>
    </source>
</evidence>
<protein>
    <recommendedName>
        <fullName evidence="3 7">3-deoxy-D-manno-octulosonic acid transferase</fullName>
        <shortName evidence="7">Kdo transferase</shortName>
        <ecNumber evidence="2 7">2.4.99.12</ecNumber>
    </recommendedName>
    <alternativeName>
        <fullName evidence="5 7">Lipid IV(A) 3-deoxy-D-manno-octulosonic acid transferase</fullName>
    </alternativeName>
</protein>
<comment type="subcellular location">
    <subcellularLocation>
        <location evidence="7">Cell membrane</location>
    </subcellularLocation>
</comment>
<sequence length="411" mass="47019">MSALYTIAIYCYGAIIRMAGMFNTKAKEFVRGRQKIWSQLEHFKAEHQEPVIWFHAASLGEFEQGLPVMQSVRQQFPNHQLVVSFFSPSGFLYRKNHPVASWVCYLPLDTPKNARRFVETLKPEMAVFIKYEFWHFYLKACSEQRVPLVSISALFTPKHIFFKKYGAFYRKMLHRFDHLFVQNQSSLQMLKSIGIDRASVSGDTRFDRVIQTISKPQHYPEIARWTKDYTTLIVGSAWPEDMLVIEQFIHDFSGKIKVIIAPHLVEPEALNKITRHLSVDYSLYTDSKNLENTAVLILDTIGMLSSVYQYGHFAYIGGAFGDGLHNILEAVAFGLPVTFGNKGLEKFPESTELIELGGAIAIANKQEAYEALKKLMNKEEREVASTICQNYVLENAGATEKIMRHLKGILQ</sequence>
<proteinExistence type="inferred from homology"/>
<dbReference type="InterPro" id="IPR039901">
    <property type="entry name" value="Kdotransferase"/>
</dbReference>
<evidence type="ECO:0000256" key="3">
    <source>
        <dbReference type="ARBA" id="ARBA00019077"/>
    </source>
</evidence>
<evidence type="ECO:0000256" key="5">
    <source>
        <dbReference type="ARBA" id="ARBA00031445"/>
    </source>
</evidence>
<feature type="domain" description="3-deoxy-D-manno-octulosonic-acid transferase N-terminal" evidence="9">
    <location>
        <begin position="39"/>
        <end position="207"/>
    </location>
</feature>
<keyword evidence="7" id="KW-0472">Membrane</keyword>
<dbReference type="EC" id="2.4.99.12" evidence="2 7"/>
<dbReference type="SUPFAM" id="SSF53756">
    <property type="entry name" value="UDP-Glycosyltransferase/glycogen phosphorylase"/>
    <property type="match status" value="1"/>
</dbReference>
<comment type="pathway">
    <text evidence="1 7">Bacterial outer membrane biogenesis; LPS core biosynthesis.</text>
</comment>
<evidence type="ECO:0000313" key="10">
    <source>
        <dbReference type="EMBL" id="GHE66981.1"/>
    </source>
</evidence>
<keyword evidence="8" id="KW-0175">Coiled coil</keyword>
<organism evidence="10 11">
    <name type="scientific">Roseivirga thermotolerans</name>
    <dbReference type="NCBI Taxonomy" id="1758176"/>
    <lineage>
        <taxon>Bacteria</taxon>
        <taxon>Pseudomonadati</taxon>
        <taxon>Bacteroidota</taxon>
        <taxon>Cytophagia</taxon>
        <taxon>Cytophagales</taxon>
        <taxon>Roseivirgaceae</taxon>
        <taxon>Roseivirga</taxon>
    </lineage>
</organism>
<keyword evidence="4 7" id="KW-0808">Transferase</keyword>
<accession>A0ABQ3I8I6</accession>
<comment type="function">
    <text evidence="7">Involved in lipopolysaccharide (LPS) biosynthesis. Catalyzes the transfer of 3-deoxy-D-manno-octulosonate (Kdo) residue(s) from CMP-Kdo to lipid IV(A), the tetraacyldisaccharide-1,4'-bisphosphate precursor of lipid A.</text>
</comment>
<comment type="catalytic activity">
    <reaction evidence="6 7">
        <text>lipid IVA (E. coli) + CMP-3-deoxy-beta-D-manno-octulosonate = alpha-Kdo-(2-&gt;6)-lipid IVA (E. coli) + CMP + H(+)</text>
        <dbReference type="Rhea" id="RHEA:28066"/>
        <dbReference type="ChEBI" id="CHEBI:15378"/>
        <dbReference type="ChEBI" id="CHEBI:58603"/>
        <dbReference type="ChEBI" id="CHEBI:60364"/>
        <dbReference type="ChEBI" id="CHEBI:60377"/>
        <dbReference type="ChEBI" id="CHEBI:85987"/>
        <dbReference type="EC" id="2.4.99.12"/>
    </reaction>
</comment>
<dbReference type="PANTHER" id="PTHR42755">
    <property type="entry name" value="3-DEOXY-MANNO-OCTULOSONATE CYTIDYLYLTRANSFERASE"/>
    <property type="match status" value="1"/>
</dbReference>
<dbReference type="GO" id="GO:0016740">
    <property type="term" value="F:transferase activity"/>
    <property type="evidence" value="ECO:0007669"/>
    <property type="project" value="UniProtKB-KW"/>
</dbReference>
<evidence type="ECO:0000256" key="2">
    <source>
        <dbReference type="ARBA" id="ARBA00012621"/>
    </source>
</evidence>